<feature type="domain" description="FAD dependent oxidoreductase" evidence="1">
    <location>
        <begin position="5"/>
        <end position="360"/>
    </location>
</feature>
<dbReference type="InterPro" id="IPR006076">
    <property type="entry name" value="FAD-dep_OxRdtase"/>
</dbReference>
<protein>
    <submittedName>
        <fullName evidence="2">Type 2 glycerol-3-phosphate oxidase</fullName>
    </submittedName>
</protein>
<dbReference type="AlphaFoldDB" id="A0A5B8K9M8"/>
<name>A0A5B8K9M8_9MOLU</name>
<gene>
    <name evidence="2" type="primary">glpO</name>
    <name evidence="2" type="ORF">FOY43_00485</name>
</gene>
<dbReference type="EMBL" id="CP041663">
    <property type="protein sequence ID" value="QDY88144.1"/>
    <property type="molecule type" value="Genomic_DNA"/>
</dbReference>
<dbReference type="Pfam" id="PF01266">
    <property type="entry name" value="DAO"/>
    <property type="match status" value="1"/>
</dbReference>
<dbReference type="OrthoDB" id="9801699at2"/>
<dbReference type="SUPFAM" id="SSF51905">
    <property type="entry name" value="FAD/NAD(P)-binding domain"/>
    <property type="match status" value="1"/>
</dbReference>
<dbReference type="PANTHER" id="PTHR42720">
    <property type="entry name" value="GLYCEROL-3-PHOSPHATE DEHYDROGENASE"/>
    <property type="match status" value="1"/>
</dbReference>
<accession>A0A5B8K9M8</accession>
<organism evidence="2 3">
    <name type="scientific">Mycoplasma anserisalpingitidis</name>
    <dbReference type="NCBI Taxonomy" id="519450"/>
    <lineage>
        <taxon>Bacteria</taxon>
        <taxon>Bacillati</taxon>
        <taxon>Mycoplasmatota</taxon>
        <taxon>Mollicutes</taxon>
        <taxon>Mycoplasmataceae</taxon>
        <taxon>Mycoplasma</taxon>
    </lineage>
</organism>
<dbReference type="RefSeq" id="WP_146308533.1">
    <property type="nucleotide sequence ID" value="NZ_CP041663.1"/>
</dbReference>
<evidence type="ECO:0000313" key="2">
    <source>
        <dbReference type="EMBL" id="QDY88144.1"/>
    </source>
</evidence>
<sequence>MKKYDVVIIGAGIIGASIAYELSRYKLDVLVVEKNPKVADETSLGNSGLIHGGFDPEPHKIEAKLNLSGNIKWQTDWFKHLKFPRVKIDSLILAFNEEEMKHVHMLYDRGLVNKLDPKDLKVLTKEEVLKKEPNVNPDVLGALLCTSSVAIHPVEATKALLGASKQNGTELKVSAEVTDIKYENNEFTLTLNGTDKVVAKKVVNAAGHYADILANKFNFDDFKQTTRRGEYRILDNYDKNLIGSVLFKVPTIHGKGVIVAPTLDGHYLVGPTAEEGVPREDTRLVTREKYDYIGEIGKKIVPSLKLDRTIMTLSGSRPIDVETNDFVIRKSKNNPHFVLAAGMQSPALSSAPSIAEEIVKLLELKLEKREDFKPDYEIDVF</sequence>
<reference evidence="3" key="1">
    <citation type="submission" date="2019-07" db="EMBL/GenBank/DDBJ databases">
        <title>Complete genome sequences of three Mycoplasma sp. 1220 strains.</title>
        <authorList>
            <person name="Grozner D."/>
            <person name="Forro B."/>
            <person name="Kovacs A.B."/>
            <person name="Marton S."/>
            <person name="Banyai K."/>
            <person name="Kreizinger Z."/>
            <person name="Sulyok K.M."/>
            <person name="Gyuranecz M."/>
        </authorList>
    </citation>
    <scope>NUCLEOTIDE SEQUENCE [LARGE SCALE GENOMIC DNA]</scope>
    <source>
        <strain evidence="3">MYCAV93</strain>
    </source>
</reference>
<dbReference type="SUPFAM" id="SSF54373">
    <property type="entry name" value="FAD-linked reductases, C-terminal domain"/>
    <property type="match status" value="1"/>
</dbReference>
<proteinExistence type="predicted"/>
<dbReference type="Gene3D" id="3.30.9.10">
    <property type="entry name" value="D-Amino Acid Oxidase, subunit A, domain 2"/>
    <property type="match status" value="1"/>
</dbReference>
<dbReference type="PANTHER" id="PTHR42720:SF1">
    <property type="entry name" value="GLYCEROL 3-PHOSPHATE OXIDASE"/>
    <property type="match status" value="1"/>
</dbReference>
<evidence type="ECO:0000259" key="1">
    <source>
        <dbReference type="Pfam" id="PF01266"/>
    </source>
</evidence>
<dbReference type="Proteomes" id="UP000317512">
    <property type="component" value="Chromosome"/>
</dbReference>
<dbReference type="InterPro" id="IPR052745">
    <property type="entry name" value="G3P_Oxidase/Oxidoreductase"/>
</dbReference>
<dbReference type="Gene3D" id="3.50.50.60">
    <property type="entry name" value="FAD/NAD(P)-binding domain"/>
    <property type="match status" value="1"/>
</dbReference>
<dbReference type="InterPro" id="IPR036188">
    <property type="entry name" value="FAD/NAD-bd_sf"/>
</dbReference>
<evidence type="ECO:0000313" key="3">
    <source>
        <dbReference type="Proteomes" id="UP000317512"/>
    </source>
</evidence>
<dbReference type="NCBIfam" id="NF033460">
    <property type="entry name" value="glycerol3P_ox_II"/>
    <property type="match status" value="1"/>
</dbReference>